<keyword evidence="5" id="KW-1185">Reference proteome</keyword>
<organism evidence="4 5">
    <name type="scientific">Cellulomonas wangsupingiae</name>
    <dbReference type="NCBI Taxonomy" id="2968085"/>
    <lineage>
        <taxon>Bacteria</taxon>
        <taxon>Bacillati</taxon>
        <taxon>Actinomycetota</taxon>
        <taxon>Actinomycetes</taxon>
        <taxon>Micrococcales</taxon>
        <taxon>Cellulomonadaceae</taxon>
        <taxon>Cellulomonas</taxon>
    </lineage>
</organism>
<keyword evidence="2" id="KW-0472">Membrane</keyword>
<proteinExistence type="predicted"/>
<evidence type="ECO:0000313" key="5">
    <source>
        <dbReference type="Proteomes" id="UP001317322"/>
    </source>
</evidence>
<reference evidence="4 5" key="1">
    <citation type="submission" date="2022-07" db="EMBL/GenBank/DDBJ databases">
        <title>Novel species in genus cellulomonas.</title>
        <authorList>
            <person name="Ye L."/>
        </authorList>
    </citation>
    <scope>NUCLEOTIDE SEQUENCE [LARGE SCALE GENOMIC DNA]</scope>
    <source>
        <strain evidence="5">zg-Y908</strain>
    </source>
</reference>
<sequence length="214" mass="22131">MSFTQSERIPTTPTLPTGETVATYGTYLQAQKAVELLAEKQFPVRAVTIVGTDLRMVERVIRRLSYPSAALGGFLSGAWFGLFVGLLLTLFSPGGSAGVMLPAILFGGAFGLLFSVIGYSFTRGRRDFASSSQIVATSYAVLCQAEHAHKARNLLADTGGVVSGWPQPVSPPAPPVGAPPSDPTVGYPPPTGTGYPPPAGTPQPPPGPPGPPSA</sequence>
<keyword evidence="2" id="KW-0812">Transmembrane</keyword>
<feature type="compositionally biased region" description="Pro residues" evidence="1">
    <location>
        <begin position="168"/>
        <end position="214"/>
    </location>
</feature>
<feature type="region of interest" description="Disordered" evidence="1">
    <location>
        <begin position="165"/>
        <end position="214"/>
    </location>
</feature>
<feature type="transmembrane region" description="Helical" evidence="2">
    <location>
        <begin position="69"/>
        <end position="91"/>
    </location>
</feature>
<evidence type="ECO:0000313" key="4">
    <source>
        <dbReference type="EMBL" id="UUI64036.1"/>
    </source>
</evidence>
<name>A0ABY5K0S2_9CELL</name>
<feature type="transmembrane region" description="Helical" evidence="2">
    <location>
        <begin position="97"/>
        <end position="121"/>
    </location>
</feature>
<evidence type="ECO:0000259" key="3">
    <source>
        <dbReference type="Pfam" id="PF11181"/>
    </source>
</evidence>
<evidence type="ECO:0000256" key="2">
    <source>
        <dbReference type="SAM" id="Phobius"/>
    </source>
</evidence>
<evidence type="ECO:0000256" key="1">
    <source>
        <dbReference type="SAM" id="MobiDB-lite"/>
    </source>
</evidence>
<feature type="domain" description="General stress protein 17M-like" evidence="3">
    <location>
        <begin position="20"/>
        <end position="96"/>
    </location>
</feature>
<dbReference type="Proteomes" id="UP001317322">
    <property type="component" value="Chromosome"/>
</dbReference>
<dbReference type="Pfam" id="PF11181">
    <property type="entry name" value="YflT"/>
    <property type="match status" value="1"/>
</dbReference>
<accession>A0ABY5K0S2</accession>
<dbReference type="EMBL" id="CP101989">
    <property type="protein sequence ID" value="UUI64036.1"/>
    <property type="molecule type" value="Genomic_DNA"/>
</dbReference>
<protein>
    <recommendedName>
        <fullName evidence="3">General stress protein 17M-like domain-containing protein</fullName>
    </recommendedName>
</protein>
<dbReference type="RefSeq" id="WP_227565587.1">
    <property type="nucleotide sequence ID" value="NZ_CP101989.1"/>
</dbReference>
<keyword evidence="2" id="KW-1133">Transmembrane helix</keyword>
<gene>
    <name evidence="4" type="ORF">NP075_12965</name>
</gene>
<dbReference type="InterPro" id="IPR025889">
    <property type="entry name" value="GSP17M-like_dom"/>
</dbReference>